<name>A0A382BFN6_9ZZZZ</name>
<dbReference type="Pfam" id="PF00753">
    <property type="entry name" value="Lactamase_B"/>
    <property type="match status" value="1"/>
</dbReference>
<evidence type="ECO:0000313" key="2">
    <source>
        <dbReference type="EMBL" id="SVB12680.1"/>
    </source>
</evidence>
<dbReference type="AlphaFoldDB" id="A0A382BFN6"/>
<gene>
    <name evidence="2" type="ORF">METZ01_LOCUS165534</name>
</gene>
<feature type="domain" description="Metallo-beta-lactamase" evidence="1">
    <location>
        <begin position="55"/>
        <end position="231"/>
    </location>
</feature>
<dbReference type="InterPro" id="IPR036866">
    <property type="entry name" value="RibonucZ/Hydroxyglut_hydro"/>
</dbReference>
<sequence>VKEATMIWDRRDFVRTSSLALVGSAVGHLPLLAQDATPRFEELRRNVGAFHMRGGTIGWLISDNALVVVDSQYPDTADACLNGLKMRSSRMIDVLVNTHHHGDHTGGNKVLRAATREIVAHANVPGLQRRQAAQRGTESDQAYPDTTFDEHWQMDTGDEVVSAKYYGSAHTSGDVVVTFERANITHLGDLLFNRRDPFVDRPGGASIRGWIELLPQVIDDHERDTLYIFGHAGEGFPVTGNADDLVVQQRYFESVLEHVERGISAGRSQEQIVSIEQVPGMNEHRSTPQSVARVLNVAFEELSAEQ</sequence>
<dbReference type="PANTHER" id="PTHR42951">
    <property type="entry name" value="METALLO-BETA-LACTAMASE DOMAIN-CONTAINING"/>
    <property type="match status" value="1"/>
</dbReference>
<feature type="non-terminal residue" evidence="2">
    <location>
        <position position="1"/>
    </location>
</feature>
<proteinExistence type="predicted"/>
<dbReference type="CDD" id="cd16282">
    <property type="entry name" value="metallo-hydrolase-like_MBL-fold"/>
    <property type="match status" value="1"/>
</dbReference>
<dbReference type="SMART" id="SM00849">
    <property type="entry name" value="Lactamase_B"/>
    <property type="match status" value="1"/>
</dbReference>
<organism evidence="2">
    <name type="scientific">marine metagenome</name>
    <dbReference type="NCBI Taxonomy" id="408172"/>
    <lineage>
        <taxon>unclassified sequences</taxon>
        <taxon>metagenomes</taxon>
        <taxon>ecological metagenomes</taxon>
    </lineage>
</organism>
<accession>A0A382BFN6</accession>
<evidence type="ECO:0000259" key="1">
    <source>
        <dbReference type="SMART" id="SM00849"/>
    </source>
</evidence>
<dbReference type="EMBL" id="UINC01029635">
    <property type="protein sequence ID" value="SVB12680.1"/>
    <property type="molecule type" value="Genomic_DNA"/>
</dbReference>
<protein>
    <recommendedName>
        <fullName evidence="1">Metallo-beta-lactamase domain-containing protein</fullName>
    </recommendedName>
</protein>
<reference evidence="2" key="1">
    <citation type="submission" date="2018-05" db="EMBL/GenBank/DDBJ databases">
        <authorList>
            <person name="Lanie J.A."/>
            <person name="Ng W.-L."/>
            <person name="Kazmierczak K.M."/>
            <person name="Andrzejewski T.M."/>
            <person name="Davidsen T.M."/>
            <person name="Wayne K.J."/>
            <person name="Tettelin H."/>
            <person name="Glass J.I."/>
            <person name="Rusch D."/>
            <person name="Podicherti R."/>
            <person name="Tsui H.-C.T."/>
            <person name="Winkler M.E."/>
        </authorList>
    </citation>
    <scope>NUCLEOTIDE SEQUENCE</scope>
</reference>
<dbReference type="Gene3D" id="3.60.15.10">
    <property type="entry name" value="Ribonuclease Z/Hydroxyacylglutathione hydrolase-like"/>
    <property type="match status" value="1"/>
</dbReference>
<dbReference type="PANTHER" id="PTHR42951:SF20">
    <property type="entry name" value="BETA LACTAMASE"/>
    <property type="match status" value="1"/>
</dbReference>
<dbReference type="SUPFAM" id="SSF56281">
    <property type="entry name" value="Metallo-hydrolase/oxidoreductase"/>
    <property type="match status" value="1"/>
</dbReference>
<dbReference type="InterPro" id="IPR050855">
    <property type="entry name" value="NDM-1-like"/>
</dbReference>
<dbReference type="InterPro" id="IPR001279">
    <property type="entry name" value="Metallo-B-lactamas"/>
</dbReference>